<keyword evidence="8" id="KW-0753">Steroid metabolism</keyword>
<dbReference type="InterPro" id="IPR036922">
    <property type="entry name" value="Rieske_2Fe-2S_sf"/>
</dbReference>
<evidence type="ECO:0000256" key="2">
    <source>
        <dbReference type="ARBA" id="ARBA00022714"/>
    </source>
</evidence>
<dbReference type="InterPro" id="IPR045605">
    <property type="entry name" value="KshA-like_C"/>
</dbReference>
<evidence type="ECO:0000256" key="1">
    <source>
        <dbReference type="ARBA" id="ARBA00001962"/>
    </source>
</evidence>
<comment type="subunit">
    <text evidence="10">Homotrimer. The two-component system 3-ketosteroid-9-alpha-monooxygenase is composed of an oxygenase component KshA and a reductase component KshB.</text>
</comment>
<evidence type="ECO:0000256" key="8">
    <source>
        <dbReference type="ARBA" id="ARBA00023221"/>
    </source>
</evidence>
<gene>
    <name evidence="13" type="ORF">G9U55_18500</name>
</gene>
<name>A0ABX7EHI4_9ACTN</name>
<dbReference type="Gene3D" id="2.102.10.10">
    <property type="entry name" value="Rieske [2Fe-2S] iron-sulphur domain"/>
    <property type="match status" value="1"/>
</dbReference>
<dbReference type="PROSITE" id="PS51296">
    <property type="entry name" value="RIESKE"/>
    <property type="match status" value="1"/>
</dbReference>
<comment type="cofactor">
    <cofactor evidence="1">
        <name>Fe cation</name>
        <dbReference type="ChEBI" id="CHEBI:24875"/>
    </cofactor>
</comment>
<keyword evidence="14" id="KW-1185">Reference proteome</keyword>
<keyword evidence="6" id="KW-0408">Iron</keyword>
<keyword evidence="2" id="KW-0001">2Fe-2S</keyword>
<dbReference type="Gene3D" id="3.90.380.10">
    <property type="entry name" value="Naphthalene 1,2-dioxygenase Alpha Subunit, Chain A, domain 1"/>
    <property type="match status" value="1"/>
</dbReference>
<dbReference type="InterPro" id="IPR017941">
    <property type="entry name" value="Rieske_2Fe-2S"/>
</dbReference>
<proteinExistence type="predicted"/>
<reference evidence="13 14" key="1">
    <citation type="submission" date="2020-03" db="EMBL/GenBank/DDBJ databases">
        <title>Genome mining and metabolic profiling illuminate the polycyclic tetramate macrolactams from Streptomyces koyangensis SCSIO 5802.</title>
        <authorList>
            <person name="Ding W."/>
        </authorList>
    </citation>
    <scope>NUCLEOTIDE SEQUENCE [LARGE SCALE GENOMIC DNA]</scope>
    <source>
        <strain evidence="13 14">SCSIO 5802</strain>
    </source>
</reference>
<evidence type="ECO:0000259" key="12">
    <source>
        <dbReference type="PROSITE" id="PS51296"/>
    </source>
</evidence>
<evidence type="ECO:0000256" key="4">
    <source>
        <dbReference type="ARBA" id="ARBA00022963"/>
    </source>
</evidence>
<keyword evidence="3" id="KW-0479">Metal-binding</keyword>
<evidence type="ECO:0000256" key="7">
    <source>
        <dbReference type="ARBA" id="ARBA00023014"/>
    </source>
</evidence>
<dbReference type="SUPFAM" id="SSF55961">
    <property type="entry name" value="Bet v1-like"/>
    <property type="match status" value="1"/>
</dbReference>
<evidence type="ECO:0000256" key="9">
    <source>
        <dbReference type="ARBA" id="ARBA00030944"/>
    </source>
</evidence>
<dbReference type="EMBL" id="CP049945">
    <property type="protein sequence ID" value="QRF03981.1"/>
    <property type="molecule type" value="Genomic_DNA"/>
</dbReference>
<sequence>MGLSRKYGTAITEGPTPADVAGQAALPYPDGWAAVAFSEELTRGKVLTRPLAGEDVVLYRLGTGALRAVKPYCPHLGAHLGLAKVEGEELVCPFHLFAFGPDGACVRTGYETAPPRSPLGRYPVCEVNGAVFVWRHHDGREPDWTVPEWHVIGHRPARSGVWEMAGHAQEVIENSVDLGHFATLHGWRRAEIGGPVRYDGAEFRLSMRAHESAPVLGEFTVDVQVEGYGLAALHVDVHTPRVGLRMCTTVMPTAIGPNRMQLRQLNRLTFDEPARLPAPLARAVSRTATRVLDRAVFKASCAFTAADFPIWHHKQYVQPPRLAHGDGPIGPFRRWARRFYPPQPDTAPTSAGHTGATSAGHTGATSAGHTAATSADGAQFPVDPGTDGIPSPAPGGSSRRDGTPGPVAAAPEPGPPERPGIR</sequence>
<evidence type="ECO:0000313" key="14">
    <source>
        <dbReference type="Proteomes" id="UP000596311"/>
    </source>
</evidence>
<organism evidence="13 14">
    <name type="scientific">Streptomyces koyangensis</name>
    <dbReference type="NCBI Taxonomy" id="188770"/>
    <lineage>
        <taxon>Bacteria</taxon>
        <taxon>Bacillati</taxon>
        <taxon>Actinomycetota</taxon>
        <taxon>Actinomycetes</taxon>
        <taxon>Kitasatosporales</taxon>
        <taxon>Streptomycetaceae</taxon>
        <taxon>Streptomyces</taxon>
        <taxon>Streptomyces aurantiacus group</taxon>
    </lineage>
</organism>
<feature type="compositionally biased region" description="Pro residues" evidence="11">
    <location>
        <begin position="412"/>
        <end position="422"/>
    </location>
</feature>
<dbReference type="InterPro" id="IPR050584">
    <property type="entry name" value="Cholesterol_7-desaturase"/>
</dbReference>
<evidence type="ECO:0000256" key="11">
    <source>
        <dbReference type="SAM" id="MobiDB-lite"/>
    </source>
</evidence>
<dbReference type="SUPFAM" id="SSF50022">
    <property type="entry name" value="ISP domain"/>
    <property type="match status" value="1"/>
</dbReference>
<feature type="domain" description="Rieske" evidence="12">
    <location>
        <begin position="32"/>
        <end position="133"/>
    </location>
</feature>
<dbReference type="PANTHER" id="PTHR21266:SF60">
    <property type="entry name" value="3-KETOSTEROID-9-ALPHA-MONOOXYGENASE, OXYGENASE COMPONENT"/>
    <property type="match status" value="1"/>
</dbReference>
<evidence type="ECO:0000256" key="10">
    <source>
        <dbReference type="ARBA" id="ARBA00046982"/>
    </source>
</evidence>
<protein>
    <recommendedName>
        <fullName evidence="9">Rieske-type oxygenase</fullName>
    </recommendedName>
</protein>
<dbReference type="Pfam" id="PF19298">
    <property type="entry name" value="KshA_C"/>
    <property type="match status" value="1"/>
</dbReference>
<evidence type="ECO:0000256" key="5">
    <source>
        <dbReference type="ARBA" id="ARBA00023002"/>
    </source>
</evidence>
<dbReference type="PANTHER" id="PTHR21266">
    <property type="entry name" value="IRON-SULFUR DOMAIN CONTAINING PROTEIN"/>
    <property type="match status" value="1"/>
</dbReference>
<accession>A0ABX7EHI4</accession>
<feature type="compositionally biased region" description="Low complexity" evidence="11">
    <location>
        <begin position="346"/>
        <end position="378"/>
    </location>
</feature>
<dbReference type="Proteomes" id="UP000596311">
    <property type="component" value="Chromosome"/>
</dbReference>
<evidence type="ECO:0000313" key="13">
    <source>
        <dbReference type="EMBL" id="QRF03981.1"/>
    </source>
</evidence>
<keyword evidence="8" id="KW-0443">Lipid metabolism</keyword>
<keyword evidence="5" id="KW-0560">Oxidoreductase</keyword>
<dbReference type="RefSeq" id="WP_203215324.1">
    <property type="nucleotide sequence ID" value="NZ_CP049945.1"/>
</dbReference>
<keyword evidence="7" id="KW-0411">Iron-sulfur</keyword>
<feature type="region of interest" description="Disordered" evidence="11">
    <location>
        <begin position="322"/>
        <end position="422"/>
    </location>
</feature>
<evidence type="ECO:0000256" key="3">
    <source>
        <dbReference type="ARBA" id="ARBA00022723"/>
    </source>
</evidence>
<evidence type="ECO:0000256" key="6">
    <source>
        <dbReference type="ARBA" id="ARBA00023004"/>
    </source>
</evidence>
<keyword evidence="4" id="KW-0442">Lipid degradation</keyword>
<dbReference type="Pfam" id="PF00355">
    <property type="entry name" value="Rieske"/>
    <property type="match status" value="1"/>
</dbReference>